<dbReference type="SUPFAM" id="SSF46689">
    <property type="entry name" value="Homeodomain-like"/>
    <property type="match status" value="1"/>
</dbReference>
<evidence type="ECO:0000313" key="2">
    <source>
        <dbReference type="Proteomes" id="UP000230778"/>
    </source>
</evidence>
<accession>A0A2H0FD97</accession>
<organism evidence="1 2">
    <name type="scientific">Candidatus Nealsonbacteria bacterium CG18_big_fil_WC_8_21_14_2_50_37_10</name>
    <dbReference type="NCBI Taxonomy" id="1974717"/>
    <lineage>
        <taxon>Bacteria</taxon>
        <taxon>Candidatus Nealsoniibacteriota</taxon>
    </lineage>
</organism>
<evidence type="ECO:0000313" key="1">
    <source>
        <dbReference type="EMBL" id="PIQ04625.1"/>
    </source>
</evidence>
<protein>
    <submittedName>
        <fullName evidence="1">Uncharacterized protein</fullName>
    </submittedName>
</protein>
<dbReference type="InterPro" id="IPR009057">
    <property type="entry name" value="Homeodomain-like_sf"/>
</dbReference>
<comment type="caution">
    <text evidence="1">The sequence shown here is derived from an EMBL/GenBank/DDBJ whole genome shotgun (WGS) entry which is preliminary data.</text>
</comment>
<dbReference type="Gene3D" id="1.10.10.60">
    <property type="entry name" value="Homeodomain-like"/>
    <property type="match status" value="1"/>
</dbReference>
<dbReference type="Pfam" id="PF18780">
    <property type="entry name" value="HNH_repeat"/>
    <property type="match status" value="1"/>
</dbReference>
<gene>
    <name evidence="1" type="ORF">COW72_03355</name>
</gene>
<sequence length="252" mass="30221">MNNGRRYSETTKERARTMRKNGLTHREIAKELGCSWSIVFLWTKGIILTPEQKKAIQERRYKPTFTKERRKKLARLARINLARFWKKPYSKEELLNKICQFYSKHKRIPLKREFNMYEEYKRRFGSWNNAIKLAGFEPNQVIFSKKFIAKDSHVCDSFAEKIIDDWLSKNNIKHERNIPYPNRKMTADFAVGDVRIEYFGLRGLNKIYDKIIKRKQKLCQKEKLKLIEIYPSDLFSKNFRNCLGKILKELGN</sequence>
<reference evidence="1 2" key="1">
    <citation type="submission" date="2017-09" db="EMBL/GenBank/DDBJ databases">
        <title>Depth-based differentiation of microbial function through sediment-hosted aquifers and enrichment of novel symbionts in the deep terrestrial subsurface.</title>
        <authorList>
            <person name="Probst A.J."/>
            <person name="Ladd B."/>
            <person name="Jarett J.K."/>
            <person name="Geller-Mcgrath D.E."/>
            <person name="Sieber C.M."/>
            <person name="Emerson J.B."/>
            <person name="Anantharaman K."/>
            <person name="Thomas B.C."/>
            <person name="Malmstrom R."/>
            <person name="Stieglmeier M."/>
            <person name="Klingl A."/>
            <person name="Woyke T."/>
            <person name="Ryan C.M."/>
            <person name="Banfield J.F."/>
        </authorList>
    </citation>
    <scope>NUCLEOTIDE SEQUENCE [LARGE SCALE GENOMIC DNA]</scope>
    <source>
        <strain evidence="1">CG18_big_fil_WC_8_21_14_2_50_37_10</strain>
    </source>
</reference>
<dbReference type="EMBL" id="PCUC01000174">
    <property type="protein sequence ID" value="PIQ04625.1"/>
    <property type="molecule type" value="Genomic_DNA"/>
</dbReference>
<proteinExistence type="predicted"/>
<dbReference type="AlphaFoldDB" id="A0A2H0FD97"/>
<dbReference type="InterPro" id="IPR041025">
    <property type="entry name" value="HNH_repeat"/>
</dbReference>
<name>A0A2H0FD97_9BACT</name>
<dbReference type="Proteomes" id="UP000230778">
    <property type="component" value="Unassembled WGS sequence"/>
</dbReference>
<dbReference type="Gene3D" id="3.40.960.10">
    <property type="entry name" value="VSR Endonuclease"/>
    <property type="match status" value="1"/>
</dbReference>